<dbReference type="Proteomes" id="UP000681340">
    <property type="component" value="Unassembled WGS sequence"/>
</dbReference>
<dbReference type="AlphaFoldDB" id="A0A919VQB2"/>
<name>A0A919VQB2_9ACTN</name>
<dbReference type="EMBL" id="BOQL01000016">
    <property type="protein sequence ID" value="GIM65241.1"/>
    <property type="molecule type" value="Genomic_DNA"/>
</dbReference>
<evidence type="ECO:0000313" key="3">
    <source>
        <dbReference type="Proteomes" id="UP000681340"/>
    </source>
</evidence>
<evidence type="ECO:0000313" key="2">
    <source>
        <dbReference type="EMBL" id="GIM65241.1"/>
    </source>
</evidence>
<proteinExistence type="predicted"/>
<keyword evidence="3" id="KW-1185">Reference proteome</keyword>
<feature type="compositionally biased region" description="Basic and acidic residues" evidence="1">
    <location>
        <begin position="106"/>
        <end position="115"/>
    </location>
</feature>
<protein>
    <submittedName>
        <fullName evidence="2">Uncharacterized protein</fullName>
    </submittedName>
</protein>
<dbReference type="RefSeq" id="WP_212987645.1">
    <property type="nucleotide sequence ID" value="NZ_BAABEA010000002.1"/>
</dbReference>
<comment type="caution">
    <text evidence="2">The sequence shown here is derived from an EMBL/GenBank/DDBJ whole genome shotgun (WGS) entry which is preliminary data.</text>
</comment>
<sequence>MMWTGRADEAGALGLLLDRTYAEVAAAAARPRSLDREFLIGQFDLWDNHLLPAVAAGTAPPWTRRSAARAVWRRLGLAAGDEHRRWMAGHLDGLGHDPAALLGPERSSRPSRSGDGRLIPVPQPLTAEAAELICADYELTGGTLAGARIDVHGSDPQQISGSLKLAPGCRRHPADSPVPPALHFHVGELTSGVFPHAERGSVRLGGELTVVPAPDEVGLDVPAGGTALRLAGRDLRWYPDDVDWSGSAAARASDEGVREDAPELPELAARGADVLGILQLTIMWQLRRMRYAGLLRRWELAAAGALCGGLNAQLFRMTPTALRSRWAAHRVRSLLETEDSQARDLLRIVGRHLPLEVPELPGAAAPPVPSRITVGTAARLPAELDFTGGRLRFVDTAAGRAGPGETVIHLDARRGDRDTIVVIVLSEPLGCAPLTVTPDGLALTGAPTLDVTADDVTMALPLPGGDWTIRAAAGSWYVD</sequence>
<gene>
    <name evidence="2" type="ORF">Aau02nite_15680</name>
</gene>
<accession>A0A919VQB2</accession>
<feature type="region of interest" description="Disordered" evidence="1">
    <location>
        <begin position="97"/>
        <end position="117"/>
    </location>
</feature>
<evidence type="ECO:0000256" key="1">
    <source>
        <dbReference type="SAM" id="MobiDB-lite"/>
    </source>
</evidence>
<organism evidence="2 3">
    <name type="scientific">Actinoplanes auranticolor</name>
    <dbReference type="NCBI Taxonomy" id="47988"/>
    <lineage>
        <taxon>Bacteria</taxon>
        <taxon>Bacillati</taxon>
        <taxon>Actinomycetota</taxon>
        <taxon>Actinomycetes</taxon>
        <taxon>Micromonosporales</taxon>
        <taxon>Micromonosporaceae</taxon>
        <taxon>Actinoplanes</taxon>
    </lineage>
</organism>
<reference evidence="2" key="1">
    <citation type="submission" date="2021-03" db="EMBL/GenBank/DDBJ databases">
        <title>Whole genome shotgun sequence of Actinoplanes auranticolor NBRC 12245.</title>
        <authorList>
            <person name="Komaki H."/>
            <person name="Tamura T."/>
        </authorList>
    </citation>
    <scope>NUCLEOTIDE SEQUENCE</scope>
    <source>
        <strain evidence="2">NBRC 12245</strain>
    </source>
</reference>